<protein>
    <submittedName>
        <fullName evidence="2">Uncharacterized protein</fullName>
    </submittedName>
</protein>
<dbReference type="EMBL" id="BAABRU010000050">
    <property type="protein sequence ID" value="GAA5531428.1"/>
    <property type="molecule type" value="Genomic_DNA"/>
</dbReference>
<gene>
    <name evidence="2" type="ORF">Hgul01_05253</name>
</gene>
<proteinExistence type="predicted"/>
<keyword evidence="3" id="KW-1185">Reference proteome</keyword>
<feature type="region of interest" description="Disordered" evidence="1">
    <location>
        <begin position="61"/>
        <end position="97"/>
    </location>
</feature>
<sequence>MPPKEWNQARGRRNRLACPLKGRCKLGRPFPPSIKPKTIALNIKADAAQRPRHMRQNLLVAPAPPVNKRGLGRFGSIPRVTRERDRQPRHQKRTQVWRKPKRIVGLYRADFCGAQPRLDGYLMVFQQC</sequence>
<accession>A0ABP9XA35</accession>
<evidence type="ECO:0000256" key="1">
    <source>
        <dbReference type="SAM" id="MobiDB-lite"/>
    </source>
</evidence>
<reference evidence="2 3" key="1">
    <citation type="submission" date="2024-02" db="EMBL/GenBank/DDBJ databases">
        <title>Herpetosiphon gulosus NBRC 112829.</title>
        <authorList>
            <person name="Ichikawa N."/>
            <person name="Katano-Makiyama Y."/>
            <person name="Hidaka K."/>
        </authorList>
    </citation>
    <scope>NUCLEOTIDE SEQUENCE [LARGE SCALE GENOMIC DNA]</scope>
    <source>
        <strain evidence="2 3">NBRC 112829</strain>
    </source>
</reference>
<organism evidence="2 3">
    <name type="scientific">Herpetosiphon gulosus</name>
    <dbReference type="NCBI Taxonomy" id="1973496"/>
    <lineage>
        <taxon>Bacteria</taxon>
        <taxon>Bacillati</taxon>
        <taxon>Chloroflexota</taxon>
        <taxon>Chloroflexia</taxon>
        <taxon>Herpetosiphonales</taxon>
        <taxon>Herpetosiphonaceae</taxon>
        <taxon>Herpetosiphon</taxon>
    </lineage>
</organism>
<name>A0ABP9XA35_9CHLR</name>
<comment type="caution">
    <text evidence="2">The sequence shown here is derived from an EMBL/GenBank/DDBJ whole genome shotgun (WGS) entry which is preliminary data.</text>
</comment>
<dbReference type="Proteomes" id="UP001428290">
    <property type="component" value="Unassembled WGS sequence"/>
</dbReference>
<evidence type="ECO:0000313" key="3">
    <source>
        <dbReference type="Proteomes" id="UP001428290"/>
    </source>
</evidence>
<evidence type="ECO:0000313" key="2">
    <source>
        <dbReference type="EMBL" id="GAA5531428.1"/>
    </source>
</evidence>